<gene>
    <name evidence="1" type="ORF">GXN76_01710</name>
</gene>
<dbReference type="KEGG" id="kpul:GXN76_01710"/>
<dbReference type="AlphaFoldDB" id="A0A7D3XQA6"/>
<evidence type="ECO:0000313" key="1">
    <source>
        <dbReference type="EMBL" id="QKG83308.1"/>
    </source>
</evidence>
<name>A0A7D3XQA6_9BACL</name>
<accession>A0A7D3XQA6</accession>
<sequence>MMGFMKGILVTTAVTLLMFTAFVASDPDISNQSIEMTSRAEPSHG</sequence>
<evidence type="ECO:0000313" key="2">
    <source>
        <dbReference type="Proteomes" id="UP000503088"/>
    </source>
</evidence>
<dbReference type="Proteomes" id="UP000503088">
    <property type="component" value="Chromosome"/>
</dbReference>
<reference evidence="1 2" key="1">
    <citation type="submission" date="2020-01" db="EMBL/GenBank/DDBJ databases">
        <authorList>
            <person name="Gulvik C.A."/>
            <person name="Batra D.G."/>
        </authorList>
    </citation>
    <scope>NUCLEOTIDE SEQUENCE [LARGE SCALE GENOMIC DNA]</scope>
    <source>
        <strain evidence="1 2">W9323</strain>
    </source>
</reference>
<organism evidence="1 2">
    <name type="scientific">Kroppenstedtia pulmonis</name>
    <dbReference type="NCBI Taxonomy" id="1380685"/>
    <lineage>
        <taxon>Bacteria</taxon>
        <taxon>Bacillati</taxon>
        <taxon>Bacillota</taxon>
        <taxon>Bacilli</taxon>
        <taxon>Bacillales</taxon>
        <taxon>Thermoactinomycetaceae</taxon>
        <taxon>Kroppenstedtia</taxon>
    </lineage>
</organism>
<proteinExistence type="predicted"/>
<keyword evidence="2" id="KW-1185">Reference proteome</keyword>
<dbReference type="RefSeq" id="WP_173219808.1">
    <property type="nucleotide sequence ID" value="NZ_CP048104.1"/>
</dbReference>
<dbReference type="EMBL" id="CP048104">
    <property type="protein sequence ID" value="QKG83308.1"/>
    <property type="molecule type" value="Genomic_DNA"/>
</dbReference>
<protein>
    <submittedName>
        <fullName evidence="1">Uncharacterized protein</fullName>
    </submittedName>
</protein>